<dbReference type="OrthoDB" id="5304883at2759"/>
<dbReference type="CDD" id="cd20558">
    <property type="entry name" value="CYCLIN_ScPCL7-like"/>
    <property type="match status" value="1"/>
</dbReference>
<reference evidence="2" key="1">
    <citation type="submission" date="2022-03" db="EMBL/GenBank/DDBJ databases">
        <authorList>
            <person name="Legras J.-L."/>
            <person name="Devillers H."/>
            <person name="Grondin C."/>
        </authorList>
    </citation>
    <scope>NUCLEOTIDE SEQUENCE</scope>
    <source>
        <strain evidence="2">CLIB 1423</strain>
    </source>
</reference>
<dbReference type="AlphaFoldDB" id="A0A9P0QRK1"/>
<organism evidence="2 3">
    <name type="scientific">[Candida] railenensis</name>
    <dbReference type="NCBI Taxonomy" id="45579"/>
    <lineage>
        <taxon>Eukaryota</taxon>
        <taxon>Fungi</taxon>
        <taxon>Dikarya</taxon>
        <taxon>Ascomycota</taxon>
        <taxon>Saccharomycotina</taxon>
        <taxon>Pichiomycetes</taxon>
        <taxon>Debaryomycetaceae</taxon>
        <taxon>Kurtzmaniella</taxon>
    </lineage>
</organism>
<evidence type="ECO:0008006" key="4">
    <source>
        <dbReference type="Google" id="ProtNLM"/>
    </source>
</evidence>
<dbReference type="GO" id="GO:0000307">
    <property type="term" value="C:cyclin-dependent protein kinase holoenzyme complex"/>
    <property type="evidence" value="ECO:0007669"/>
    <property type="project" value="TreeGrafter"/>
</dbReference>
<feature type="compositionally biased region" description="Polar residues" evidence="1">
    <location>
        <begin position="141"/>
        <end position="152"/>
    </location>
</feature>
<gene>
    <name evidence="2" type="ORF">CLIB1423_10S03004</name>
</gene>
<dbReference type="GO" id="GO:0005634">
    <property type="term" value="C:nucleus"/>
    <property type="evidence" value="ECO:0007669"/>
    <property type="project" value="TreeGrafter"/>
</dbReference>
<feature type="compositionally biased region" description="Low complexity" evidence="1">
    <location>
        <begin position="105"/>
        <end position="117"/>
    </location>
</feature>
<keyword evidence="3" id="KW-1185">Reference proteome</keyword>
<comment type="caution">
    <text evidence="2">The sequence shown here is derived from an EMBL/GenBank/DDBJ whole genome shotgun (WGS) entry which is preliminary data.</text>
</comment>
<dbReference type="InterPro" id="IPR013922">
    <property type="entry name" value="Cyclin_PHO80-like"/>
</dbReference>
<dbReference type="GO" id="GO:0016538">
    <property type="term" value="F:cyclin-dependent protein serine/threonine kinase regulator activity"/>
    <property type="evidence" value="ECO:0007669"/>
    <property type="project" value="TreeGrafter"/>
</dbReference>
<dbReference type="PANTHER" id="PTHR15615">
    <property type="match status" value="1"/>
</dbReference>
<dbReference type="PANTHER" id="PTHR15615:SF122">
    <property type="entry name" value="CYCLIN"/>
    <property type="match status" value="1"/>
</dbReference>
<evidence type="ECO:0000256" key="1">
    <source>
        <dbReference type="SAM" id="MobiDB-lite"/>
    </source>
</evidence>
<evidence type="ECO:0000313" key="3">
    <source>
        <dbReference type="Proteomes" id="UP000837801"/>
    </source>
</evidence>
<dbReference type="EMBL" id="CAKXYY010000010">
    <property type="protein sequence ID" value="CAH2353351.1"/>
    <property type="molecule type" value="Genomic_DNA"/>
</dbReference>
<dbReference type="GO" id="GO:0019901">
    <property type="term" value="F:protein kinase binding"/>
    <property type="evidence" value="ECO:0007669"/>
    <property type="project" value="InterPro"/>
</dbReference>
<evidence type="ECO:0000313" key="2">
    <source>
        <dbReference type="EMBL" id="CAH2353351.1"/>
    </source>
</evidence>
<accession>A0A9P0QRK1</accession>
<dbReference type="Proteomes" id="UP000837801">
    <property type="component" value="Unassembled WGS sequence"/>
</dbReference>
<name>A0A9P0QRK1_9ASCO</name>
<proteinExistence type="predicted"/>
<dbReference type="Pfam" id="PF08613">
    <property type="entry name" value="Cyclin"/>
    <property type="match status" value="1"/>
</dbReference>
<dbReference type="Gene3D" id="1.10.472.10">
    <property type="entry name" value="Cyclin-like"/>
    <property type="match status" value="1"/>
</dbReference>
<feature type="region of interest" description="Disordered" evidence="1">
    <location>
        <begin position="92"/>
        <end position="153"/>
    </location>
</feature>
<sequence length="373" mass="42710">MSADFEVHLKPTNETFVDEPTSLQDVGIEELVFDLENNIKNINKLHVYHAMCIFKTNLEDIIKLQSNEELFRKYRRETFEKYDIDTSIEEVERRDSDCSNDESSELGSGSNCSSEEISSNKDDYNFGGIGGISSKITSMSTPPQRSDTSPDSSPLKFARLNDNFAEIPLLKETTPDSLEDSEIYPNEPVPEGPYVAIEELIKNSNIEDSLEQKISFKEELENELRYNNSKKIKSQNLHILKSFGLAKKPSLSIEEFLIRLQTYSPSISVSVYIHSAVMIYKLCILLNVVQLTELNVYRFILGSIRCSTKKLEDLYQKQKAFSTVGGVSQRDLFKIEVGFLYLTNFKIVVDEKRLQAFLEGSFLELRRFMKENS</sequence>
<protein>
    <recommendedName>
        <fullName evidence="4">Cyclin</fullName>
    </recommendedName>
</protein>